<evidence type="ECO:0000256" key="1">
    <source>
        <dbReference type="SAM" id="MobiDB-lite"/>
    </source>
</evidence>
<dbReference type="RefSeq" id="WP_003960600.1">
    <property type="nucleotide sequence ID" value="NZ_CM000913.1"/>
</dbReference>
<reference evidence="3 4" key="1">
    <citation type="journal article" date="2010" name="Genome Biol. Evol.">
        <title>The sequence of a 1.8-mb bacterial linear plasmid reveals a rich evolutionary reservoir of secondary metabolic pathways.</title>
        <authorList>
            <person name="Medema M.H."/>
            <person name="Trefzer A."/>
            <person name="Kovalchuk A."/>
            <person name="van den Berg M."/>
            <person name="Mueller U."/>
            <person name="Heijne W."/>
            <person name="Wu L."/>
            <person name="Alam M.T."/>
            <person name="Ronning C.M."/>
            <person name="Nierman W.C."/>
            <person name="Bovenberg R.A.L."/>
            <person name="Breitling R."/>
            <person name="Takano E."/>
        </authorList>
    </citation>
    <scope>NUCLEOTIDE SEQUENCE [LARGE SCALE GENOMIC DNA]</scope>
    <source>
        <strain evidence="4">ATCC 27064 / DSM 738 / JCM 4710 / NBRC 13307 / NCIMB 12785 / NRRL 3585 / VKM Ac-602</strain>
    </source>
</reference>
<dbReference type="KEGG" id="sclf:BB341_18375"/>
<accession>E2Q4M5</accession>
<evidence type="ECO:0000313" key="4">
    <source>
        <dbReference type="Proteomes" id="UP000002357"/>
    </source>
</evidence>
<dbReference type="GeneID" id="93731418"/>
<name>E2Q4M5_STRCL</name>
<feature type="chain" id="PRO_5039438974" evidence="2">
    <location>
        <begin position="26"/>
        <end position="223"/>
    </location>
</feature>
<feature type="region of interest" description="Disordered" evidence="1">
    <location>
        <begin position="60"/>
        <end position="192"/>
    </location>
</feature>
<gene>
    <name evidence="3" type="ORF">SCLAV_1990</name>
</gene>
<sequence>MRSTSIALRAAGVAAALVMGPPVIGAPAARAEQADDPVTVTVHPAEARAGDEVEIRVQGCRGRSGAASSPVFTADARLTGGGPRAADDGTRADEAEERDGGGSGTRSLVGSAAVRSRAAQGNHRITVTCDGRDHRAAGTLRVTGGEPRRDGPSPVAPVRAGGGGTSLAAAGDGRQRPGDDEADRAVGGPSTPQTVIGLLLAGAAGVVVALRSSRRRRTGSGSG</sequence>
<evidence type="ECO:0000256" key="2">
    <source>
        <dbReference type="SAM" id="SignalP"/>
    </source>
</evidence>
<dbReference type="eggNOG" id="ENOG50344FR">
    <property type="taxonomic scope" value="Bacteria"/>
</dbReference>
<dbReference type="OrthoDB" id="4331012at2"/>
<organism evidence="3 4">
    <name type="scientific">Streptomyces clavuligerus</name>
    <dbReference type="NCBI Taxonomy" id="1901"/>
    <lineage>
        <taxon>Bacteria</taxon>
        <taxon>Bacillati</taxon>
        <taxon>Actinomycetota</taxon>
        <taxon>Actinomycetes</taxon>
        <taxon>Kitasatosporales</taxon>
        <taxon>Streptomycetaceae</taxon>
        <taxon>Streptomyces</taxon>
    </lineage>
</organism>
<dbReference type="AlphaFoldDB" id="E2Q4M5"/>
<feature type="signal peptide" evidence="2">
    <location>
        <begin position="1"/>
        <end position="25"/>
    </location>
</feature>
<dbReference type="STRING" id="1901.BB341_18375"/>
<dbReference type="Proteomes" id="UP000002357">
    <property type="component" value="Chromosome"/>
</dbReference>
<protein>
    <submittedName>
        <fullName evidence="3">Uncharacterized protein</fullName>
    </submittedName>
</protein>
<keyword evidence="4" id="KW-1185">Reference proteome</keyword>
<dbReference type="EMBL" id="CM000913">
    <property type="protein sequence ID" value="EFG07063.1"/>
    <property type="molecule type" value="Genomic_DNA"/>
</dbReference>
<proteinExistence type="predicted"/>
<keyword evidence="2" id="KW-0732">Signal</keyword>
<evidence type="ECO:0000313" key="3">
    <source>
        <dbReference type="EMBL" id="EFG07063.1"/>
    </source>
</evidence>